<dbReference type="AlphaFoldDB" id="A0A3B0MEG5"/>
<feature type="domain" description="Protein kinase" evidence="1">
    <location>
        <begin position="13"/>
        <end position="280"/>
    </location>
</feature>
<organism evidence="2 3">
    <name type="scientific">Roseinatronobacter ekhonensis</name>
    <dbReference type="NCBI Taxonomy" id="254356"/>
    <lineage>
        <taxon>Bacteria</taxon>
        <taxon>Pseudomonadati</taxon>
        <taxon>Pseudomonadota</taxon>
        <taxon>Alphaproteobacteria</taxon>
        <taxon>Rhodobacterales</taxon>
        <taxon>Paracoccaceae</taxon>
        <taxon>Roseinatronobacter</taxon>
    </lineage>
</organism>
<dbReference type="InterPro" id="IPR011009">
    <property type="entry name" value="Kinase-like_dom_sf"/>
</dbReference>
<proteinExistence type="predicted"/>
<reference evidence="3" key="1">
    <citation type="submission" date="2018-08" db="EMBL/GenBank/DDBJ databases">
        <authorList>
            <person name="Rodrigo-Torres L."/>
            <person name="Arahal R. D."/>
            <person name="Lucena T."/>
        </authorList>
    </citation>
    <scope>NUCLEOTIDE SEQUENCE [LARGE SCALE GENOMIC DNA]</scope>
    <source>
        <strain evidence="3">CECT 7235</strain>
    </source>
</reference>
<dbReference type="EMBL" id="UIHC01000076">
    <property type="protein sequence ID" value="SUZ33810.1"/>
    <property type="molecule type" value="Genomic_DNA"/>
</dbReference>
<dbReference type="Gene3D" id="1.10.510.10">
    <property type="entry name" value="Transferase(Phosphotransferase) domain 1"/>
    <property type="match status" value="1"/>
</dbReference>
<dbReference type="RefSeq" id="WP_121097005.1">
    <property type="nucleotide sequence ID" value="NZ_UIHC01000076.1"/>
</dbReference>
<dbReference type="InterPro" id="IPR008266">
    <property type="entry name" value="Tyr_kinase_AS"/>
</dbReference>
<dbReference type="Proteomes" id="UP000272908">
    <property type="component" value="Unassembled WGS sequence"/>
</dbReference>
<name>A0A3B0MEG5_9RHOB</name>
<dbReference type="EC" id="2.7.11.1" evidence="2"/>
<dbReference type="SUPFAM" id="SSF56112">
    <property type="entry name" value="Protein kinase-like (PK-like)"/>
    <property type="match status" value="1"/>
</dbReference>
<protein>
    <submittedName>
        <fullName evidence="2">Serine/threonine-protein kinase PknF</fullName>
        <ecNumber evidence="2">2.7.11.1</ecNumber>
    </submittedName>
</protein>
<dbReference type="OrthoDB" id="9801841at2"/>
<keyword evidence="3" id="KW-1185">Reference proteome</keyword>
<dbReference type="SUPFAM" id="SSF49879">
    <property type="entry name" value="SMAD/FHA domain"/>
    <property type="match status" value="1"/>
</dbReference>
<dbReference type="GO" id="GO:0004674">
    <property type="term" value="F:protein serine/threonine kinase activity"/>
    <property type="evidence" value="ECO:0007669"/>
    <property type="project" value="UniProtKB-EC"/>
</dbReference>
<evidence type="ECO:0000313" key="3">
    <source>
        <dbReference type="Proteomes" id="UP000272908"/>
    </source>
</evidence>
<keyword evidence="2" id="KW-0418">Kinase</keyword>
<gene>
    <name evidence="2" type="primary">pknF</name>
    <name evidence="2" type="ORF">ROE7235_03585</name>
</gene>
<dbReference type="PROSITE" id="PS50011">
    <property type="entry name" value="PROTEIN_KINASE_DOM"/>
    <property type="match status" value="1"/>
</dbReference>
<evidence type="ECO:0000259" key="1">
    <source>
        <dbReference type="PROSITE" id="PS50011"/>
    </source>
</evidence>
<dbReference type="GO" id="GO:0005524">
    <property type="term" value="F:ATP binding"/>
    <property type="evidence" value="ECO:0007669"/>
    <property type="project" value="InterPro"/>
</dbReference>
<sequence>MTKRVDVAGVTTVIEQANLGGGGQGQVHLVHMQKEPNRKLVLKELRSSISALARAEYLCRRNLSALSPAFAAPIVCEDKGDGKILQLIPFAEGVDLESDIERPLPQNLQTCLEFVSLIQLLEENGIVHGDIAPSNICIAPNGQVTLIDLDGYLADDPSVPPPDTVGQWPMLAPEQRNKTCEQPSRESGYFAMAVLNSMILFLRHPTDGLADEPAAVDHYMSLGHWPEHDRLPDPDDLPIAVLGQELADLFDRGFSLDVKARPGPDEWRRALVRALHNCWVHDCGQAFVAEKTTTSCPGCGAPVTVPATTAQLRIQILPHGPRYGVEVKDRTPIVLGRSTMSGLPHTVSGRHLEILPSGNKLLLRHVGRNPTLIWHQGQWYQLQEVWVDTPSATTPIQLRLADLEITIE</sequence>
<keyword evidence="2" id="KW-0808">Transferase</keyword>
<dbReference type="InterPro" id="IPR008984">
    <property type="entry name" value="SMAD_FHA_dom_sf"/>
</dbReference>
<dbReference type="InterPro" id="IPR000719">
    <property type="entry name" value="Prot_kinase_dom"/>
</dbReference>
<evidence type="ECO:0000313" key="2">
    <source>
        <dbReference type="EMBL" id="SUZ33810.1"/>
    </source>
</evidence>
<dbReference type="PROSITE" id="PS00109">
    <property type="entry name" value="PROTEIN_KINASE_TYR"/>
    <property type="match status" value="1"/>
</dbReference>
<accession>A0A3B0MEG5</accession>
<dbReference type="SMART" id="SM00220">
    <property type="entry name" value="S_TKc"/>
    <property type="match status" value="1"/>
</dbReference>